<keyword evidence="12" id="KW-1185">Reference proteome</keyword>
<dbReference type="CDD" id="cd00275">
    <property type="entry name" value="C2_PLC_like"/>
    <property type="match status" value="1"/>
</dbReference>
<dbReference type="InterPro" id="IPR001192">
    <property type="entry name" value="PI-PLC_fam"/>
</dbReference>
<dbReference type="GO" id="GO:0004435">
    <property type="term" value="F:phosphatidylinositol-4,5-bisphosphate phospholipase C activity"/>
    <property type="evidence" value="ECO:0007669"/>
    <property type="project" value="UniProtKB-EC"/>
</dbReference>
<dbReference type="PROSITE" id="PS50007">
    <property type="entry name" value="PIPLC_X_DOMAIN"/>
    <property type="match status" value="1"/>
</dbReference>
<dbReference type="InterPro" id="IPR017946">
    <property type="entry name" value="PLC-like_Pdiesterase_TIM-brl"/>
</dbReference>
<dbReference type="EC" id="3.1.4.11" evidence="1 6"/>
<dbReference type="SUPFAM" id="SSF47473">
    <property type="entry name" value="EF-hand"/>
    <property type="match status" value="1"/>
</dbReference>
<dbReference type="GO" id="GO:0005509">
    <property type="term" value="F:calcium ion binding"/>
    <property type="evidence" value="ECO:0007669"/>
    <property type="project" value="InterPro"/>
</dbReference>
<dbReference type="SMART" id="SM00148">
    <property type="entry name" value="PLCXc"/>
    <property type="match status" value="1"/>
</dbReference>
<feature type="region of interest" description="Disordered" evidence="7">
    <location>
        <begin position="60"/>
        <end position="105"/>
    </location>
</feature>
<dbReference type="EMBL" id="CALLCH030000001">
    <property type="protein sequence ID" value="CAI4210287.1"/>
    <property type="molecule type" value="Genomic_DNA"/>
</dbReference>
<dbReference type="Gene3D" id="1.10.238.10">
    <property type="entry name" value="EF-hand"/>
    <property type="match status" value="2"/>
</dbReference>
<dbReference type="InterPro" id="IPR011992">
    <property type="entry name" value="EF-hand-dom_pair"/>
</dbReference>
<sequence length="1093" mass="122549">MSTTSHITTRPANSPSLRPSNMITQAMSMRRPRPVNVQTTNITSHPATFYYSTIPPSAISSSSISSSPQNMSPIMFPETPAMTANSSVVPSPDPTRGSTSDDQIPYQQLPDSVLATKPSLSSLSQHAVGSPSLSQDPLGSGKSGLVRRFSNRATNLVTRRRQSSVAPNSREGSVGPAMVRKRSGSTATAPPDLNPVGTLPTDSDESLDDREDGPHDVPFKERHSNDSKNRWKRIVLLLDPDFGRILWDSTKKKQIRIDDIKEIRTGSDTRQYCRDFDISDTEGTRLFSIIYAAPELQKTKTLHLIADDIGTFKNWTSTLQRVWQDRLENLTSLMAFDEKAIEKYWKSEVLLQSSCEDIGMTADNNGDLDFQGFERVCRSLHINASPADLLSRFHAADPTGTGRLDYAKFKEFVNLMKTRNDIADIYATHAKSSKDGLSSQEFLDFVTNVQGEDVEKDTAKWNAIYAEFADEGTGSVPNSKGAMSAAAFTRFLTSRYNTPIVETPKEITLDRPMNEYFISSSHNTYLLGRQVVGHSSIEGYISALVGGCRCVEVDCWDGNDGQPMVLHGRSMTTSISFQEVMTTIKRYAFVKSKYPLWISLEVHTNPTQQARMANIMKETFGDMLVTESLDPTVEKLPCPSELMERILIKVKKTYTREDPRPLEITGRRRGNSLTSPYTKPLVDNISSLPQSLPQSPLLYPLYSRRTAPRNKVDPITEGVSQERASSSGSSDEESVADVSIGSKPSDKRELRTERVLGDLAVYCAGVKFRGFDTPEAKTFNHIFSFMESTFSKYGKPREAKKLLDRHNMRYLMRVYPDRKRISSHNFDPLIYWRRGVQMAALNWQTFDLGMQLNRAMFEGGTDSTGYVLKPSELREIQHMRDGWIGKRERKTVSFSIDVISAQQLMRPSGMSTSKGFHPYIEVEVFHPNDKRYKNETDSLLATDTDTPLVHRTQIMPENGFNPRFDKRVSFKVTTKYPDLVFVRWSVKLSSDGESYNDRPPVATFMAKLANLKQGFRTIPLLNRIGEEYVFSTLFCHIKKDPITRILLDCPEDRQVTADSSGKFLSIGLGVFGRSSGSPRATIEKASSDSSLLI</sequence>
<feature type="region of interest" description="Disordered" evidence="7">
    <location>
        <begin position="120"/>
        <end position="224"/>
    </location>
</feature>
<feature type="region of interest" description="Disordered" evidence="7">
    <location>
        <begin position="1"/>
        <end position="20"/>
    </location>
</feature>
<dbReference type="InterPro" id="IPR035892">
    <property type="entry name" value="C2_domain_sf"/>
</dbReference>
<evidence type="ECO:0000256" key="2">
    <source>
        <dbReference type="ARBA" id="ARBA00022801"/>
    </source>
</evidence>
<keyword evidence="3 6" id="KW-0442">Lipid degradation</keyword>
<name>A0A9P1GUI2_9PEZI</name>
<dbReference type="CDD" id="cd08598">
    <property type="entry name" value="PI-PLC1c_yeast"/>
    <property type="match status" value="1"/>
</dbReference>
<proteinExistence type="predicted"/>
<feature type="domain" description="C2" evidence="8">
    <location>
        <begin position="869"/>
        <end position="1022"/>
    </location>
</feature>
<keyword evidence="5" id="KW-0807">Transducer</keyword>
<dbReference type="InterPro" id="IPR037755">
    <property type="entry name" value="Plc1_PH"/>
</dbReference>
<dbReference type="Gene3D" id="2.30.29.30">
    <property type="entry name" value="Pleckstrin-homology domain (PH domain)/Phosphotyrosine-binding domain (PTB)"/>
    <property type="match status" value="1"/>
</dbReference>
<keyword evidence="4 6" id="KW-0443">Lipid metabolism</keyword>
<evidence type="ECO:0000256" key="7">
    <source>
        <dbReference type="SAM" id="MobiDB-lite"/>
    </source>
</evidence>
<reference evidence="11" key="1">
    <citation type="submission" date="2022-11" db="EMBL/GenBank/DDBJ databases">
        <authorList>
            <person name="Scott C."/>
            <person name="Bruce N."/>
        </authorList>
    </citation>
    <scope>NUCLEOTIDE SEQUENCE</scope>
</reference>
<organism evidence="11 12">
    <name type="scientific">Parascedosporium putredinis</name>
    <dbReference type="NCBI Taxonomy" id="1442378"/>
    <lineage>
        <taxon>Eukaryota</taxon>
        <taxon>Fungi</taxon>
        <taxon>Dikarya</taxon>
        <taxon>Ascomycota</taxon>
        <taxon>Pezizomycotina</taxon>
        <taxon>Sordariomycetes</taxon>
        <taxon>Hypocreomycetidae</taxon>
        <taxon>Microascales</taxon>
        <taxon>Microascaceae</taxon>
        <taxon>Parascedosporium</taxon>
    </lineage>
</organism>
<dbReference type="SMART" id="SM00149">
    <property type="entry name" value="PLCYc"/>
    <property type="match status" value="1"/>
</dbReference>
<dbReference type="InterPro" id="IPR011993">
    <property type="entry name" value="PH-like_dom_sf"/>
</dbReference>
<feature type="compositionally biased region" description="Polar residues" evidence="7">
    <location>
        <begin position="120"/>
        <end position="137"/>
    </location>
</feature>
<feature type="region of interest" description="Disordered" evidence="7">
    <location>
        <begin position="709"/>
        <end position="749"/>
    </location>
</feature>
<dbReference type="InterPro" id="IPR002048">
    <property type="entry name" value="EF_hand_dom"/>
</dbReference>
<dbReference type="Pfam" id="PF00387">
    <property type="entry name" value="PI-PLC-Y"/>
    <property type="match status" value="1"/>
</dbReference>
<protein>
    <recommendedName>
        <fullName evidence="1 6">Phosphoinositide phospholipase C</fullName>
        <ecNumber evidence="1 6">3.1.4.11</ecNumber>
    </recommendedName>
</protein>
<evidence type="ECO:0000256" key="4">
    <source>
        <dbReference type="ARBA" id="ARBA00023098"/>
    </source>
</evidence>
<dbReference type="PROSITE" id="PS50004">
    <property type="entry name" value="C2"/>
    <property type="match status" value="1"/>
</dbReference>
<dbReference type="Gene3D" id="2.60.40.150">
    <property type="entry name" value="C2 domain"/>
    <property type="match status" value="1"/>
</dbReference>
<feature type="compositionally biased region" description="Basic and acidic residues" evidence="7">
    <location>
        <begin position="212"/>
        <end position="224"/>
    </location>
</feature>
<evidence type="ECO:0000313" key="12">
    <source>
        <dbReference type="Proteomes" id="UP000838763"/>
    </source>
</evidence>
<gene>
    <name evidence="11" type="ORF">PPNO1_LOCUS93</name>
</gene>
<feature type="compositionally biased region" description="Polar residues" evidence="7">
    <location>
        <begin position="151"/>
        <end position="171"/>
    </location>
</feature>
<dbReference type="SUPFAM" id="SSF51695">
    <property type="entry name" value="PLC-like phosphodiesterases"/>
    <property type="match status" value="1"/>
</dbReference>
<dbReference type="SUPFAM" id="SSF50729">
    <property type="entry name" value="PH domain-like"/>
    <property type="match status" value="1"/>
</dbReference>
<dbReference type="GO" id="GO:0051209">
    <property type="term" value="P:release of sequestered calcium ion into cytosol"/>
    <property type="evidence" value="ECO:0007669"/>
    <property type="project" value="TreeGrafter"/>
</dbReference>
<evidence type="ECO:0000256" key="3">
    <source>
        <dbReference type="ARBA" id="ARBA00022963"/>
    </source>
</evidence>
<dbReference type="Pfam" id="PF00388">
    <property type="entry name" value="PI-PLC-X"/>
    <property type="match status" value="1"/>
</dbReference>
<dbReference type="Proteomes" id="UP000838763">
    <property type="component" value="Unassembled WGS sequence"/>
</dbReference>
<dbReference type="PROSITE" id="PS50008">
    <property type="entry name" value="PIPLC_Y_DOMAIN"/>
    <property type="match status" value="1"/>
</dbReference>
<evidence type="ECO:0000256" key="1">
    <source>
        <dbReference type="ARBA" id="ARBA00012368"/>
    </source>
</evidence>
<evidence type="ECO:0000256" key="5">
    <source>
        <dbReference type="ARBA" id="ARBA00023224"/>
    </source>
</evidence>
<evidence type="ECO:0000259" key="10">
    <source>
        <dbReference type="PROSITE" id="PS50222"/>
    </source>
</evidence>
<dbReference type="GO" id="GO:0016042">
    <property type="term" value="P:lipid catabolic process"/>
    <property type="evidence" value="ECO:0007669"/>
    <property type="project" value="UniProtKB-KW"/>
</dbReference>
<dbReference type="AlphaFoldDB" id="A0A9P1GUI2"/>
<dbReference type="PANTHER" id="PTHR10336:SF36">
    <property type="entry name" value="1-PHOSPHATIDYLINOSITOL 4,5-BISPHOSPHATE PHOSPHODIESTERASE BETA-4"/>
    <property type="match status" value="1"/>
</dbReference>
<feature type="region of interest" description="Disordered" evidence="7">
    <location>
        <begin position="659"/>
        <end position="678"/>
    </location>
</feature>
<evidence type="ECO:0000259" key="9">
    <source>
        <dbReference type="PROSITE" id="PS50008"/>
    </source>
</evidence>
<comment type="catalytic activity">
    <reaction evidence="6">
        <text>a 1,2-diacyl-sn-glycero-3-phospho-(1D-myo-inositol-4,5-bisphosphate) + H2O = 1D-myo-inositol 1,4,5-trisphosphate + a 1,2-diacyl-sn-glycerol + H(+)</text>
        <dbReference type="Rhea" id="RHEA:33179"/>
        <dbReference type="ChEBI" id="CHEBI:15377"/>
        <dbReference type="ChEBI" id="CHEBI:15378"/>
        <dbReference type="ChEBI" id="CHEBI:17815"/>
        <dbReference type="ChEBI" id="CHEBI:58456"/>
        <dbReference type="ChEBI" id="CHEBI:203600"/>
        <dbReference type="EC" id="3.1.4.11"/>
    </reaction>
</comment>
<evidence type="ECO:0000259" key="8">
    <source>
        <dbReference type="PROSITE" id="PS50004"/>
    </source>
</evidence>
<feature type="compositionally biased region" description="Polar residues" evidence="7">
    <location>
        <begin position="96"/>
        <end position="105"/>
    </location>
</feature>
<dbReference type="SMART" id="SM00239">
    <property type="entry name" value="C2"/>
    <property type="match status" value="1"/>
</dbReference>
<dbReference type="InterPro" id="IPR000008">
    <property type="entry name" value="C2_dom"/>
</dbReference>
<comment type="caution">
    <text evidence="11">The sequence shown here is derived from an EMBL/GenBank/DDBJ whole genome shotgun (WGS) entry which is preliminary data.</text>
</comment>
<dbReference type="SUPFAM" id="SSF49562">
    <property type="entry name" value="C2 domain (Calcium/lipid-binding domain, CaLB)"/>
    <property type="match status" value="1"/>
</dbReference>
<dbReference type="OrthoDB" id="269822at2759"/>
<dbReference type="GO" id="GO:0048015">
    <property type="term" value="P:phosphatidylinositol-mediated signaling"/>
    <property type="evidence" value="ECO:0007669"/>
    <property type="project" value="TreeGrafter"/>
</dbReference>
<dbReference type="InterPro" id="IPR000909">
    <property type="entry name" value="PLipase_C_PInositol-sp_X_dom"/>
</dbReference>
<dbReference type="PANTHER" id="PTHR10336">
    <property type="entry name" value="PHOSPHOINOSITIDE-SPECIFIC PHOSPHOLIPASE C FAMILY PROTEIN"/>
    <property type="match status" value="1"/>
</dbReference>
<feature type="domain" description="EF-hand" evidence="10">
    <location>
        <begin position="384"/>
        <end position="419"/>
    </location>
</feature>
<dbReference type="CDD" id="cd13360">
    <property type="entry name" value="PH_PLC_fungal"/>
    <property type="match status" value="1"/>
</dbReference>
<dbReference type="Gene3D" id="3.20.20.190">
    <property type="entry name" value="Phosphatidylinositol (PI) phosphodiesterase"/>
    <property type="match status" value="1"/>
</dbReference>
<evidence type="ECO:0000313" key="11">
    <source>
        <dbReference type="EMBL" id="CAI4210287.1"/>
    </source>
</evidence>
<keyword evidence="2 6" id="KW-0378">Hydrolase</keyword>
<dbReference type="PRINTS" id="PR00390">
    <property type="entry name" value="PHPHLIPASEC"/>
</dbReference>
<feature type="compositionally biased region" description="Low complexity" evidence="7">
    <location>
        <begin position="60"/>
        <end position="74"/>
    </location>
</feature>
<accession>A0A9P1GUI2</accession>
<evidence type="ECO:0000256" key="6">
    <source>
        <dbReference type="RuleBase" id="RU361133"/>
    </source>
</evidence>
<dbReference type="PROSITE" id="PS50222">
    <property type="entry name" value="EF_HAND_2"/>
    <property type="match status" value="1"/>
</dbReference>
<feature type="compositionally biased region" description="Acidic residues" evidence="7">
    <location>
        <begin position="202"/>
        <end position="211"/>
    </location>
</feature>
<feature type="domain" description="PI-PLC Y-box" evidence="9">
    <location>
        <begin position="756"/>
        <end position="874"/>
    </location>
</feature>
<dbReference type="InterPro" id="IPR001711">
    <property type="entry name" value="PLipase_C_Pinositol-sp_Y"/>
</dbReference>